<keyword evidence="4 6" id="KW-0808">Transferase</keyword>
<keyword evidence="7" id="KW-1185">Reference proteome</keyword>
<comment type="subunit">
    <text evidence="4">Monomer.</text>
</comment>
<evidence type="ECO:0000313" key="6">
    <source>
        <dbReference type="EMBL" id="MDN4173020.1"/>
    </source>
</evidence>
<comment type="catalytic activity">
    <reaction evidence="3 4">
        <text>DNA(n) + a 2'-deoxyribonucleoside 5'-triphosphate = DNA(n+1) + diphosphate</text>
        <dbReference type="Rhea" id="RHEA:22508"/>
        <dbReference type="Rhea" id="RHEA-COMP:17339"/>
        <dbReference type="Rhea" id="RHEA-COMP:17340"/>
        <dbReference type="ChEBI" id="CHEBI:33019"/>
        <dbReference type="ChEBI" id="CHEBI:61560"/>
        <dbReference type="ChEBI" id="CHEBI:173112"/>
        <dbReference type="EC" id="2.7.7.7"/>
    </reaction>
</comment>
<dbReference type="InterPro" id="IPR001126">
    <property type="entry name" value="UmuC"/>
</dbReference>
<keyword evidence="4" id="KW-0515">Mutator protein</keyword>
<keyword evidence="4" id="KW-0238">DNA-binding</keyword>
<dbReference type="Gene3D" id="1.10.150.20">
    <property type="entry name" value="5' to 3' exonuclease, C-terminal subdomain"/>
    <property type="match status" value="1"/>
</dbReference>
<keyword evidence="4" id="KW-0479">Metal-binding</keyword>
<dbReference type="PROSITE" id="PS50173">
    <property type="entry name" value="UMUC"/>
    <property type="match status" value="1"/>
</dbReference>
<dbReference type="InterPro" id="IPR017961">
    <property type="entry name" value="DNA_pol_Y-fam_little_finger"/>
</dbReference>
<name>A0ABT8FEN8_9ACTN</name>
<dbReference type="InterPro" id="IPR043128">
    <property type="entry name" value="Rev_trsase/Diguanyl_cyclase"/>
</dbReference>
<dbReference type="RefSeq" id="WP_300952043.1">
    <property type="nucleotide sequence ID" value="NZ_JAUHJQ010000002.1"/>
</dbReference>
<dbReference type="PANTHER" id="PTHR11076">
    <property type="entry name" value="DNA REPAIR POLYMERASE UMUC / TRANSFERASE FAMILY MEMBER"/>
    <property type="match status" value="1"/>
</dbReference>
<dbReference type="SUPFAM" id="SSF100879">
    <property type="entry name" value="Lesion bypass DNA polymerase (Y-family), little finger domain"/>
    <property type="match status" value="1"/>
</dbReference>
<gene>
    <name evidence="4 6" type="primary">dinB</name>
    <name evidence="6" type="ORF">QWY28_08715</name>
</gene>
<keyword evidence="4" id="KW-0227">DNA damage</keyword>
<dbReference type="NCBIfam" id="NF002677">
    <property type="entry name" value="PRK02406.1"/>
    <property type="match status" value="1"/>
</dbReference>
<dbReference type="InterPro" id="IPR036775">
    <property type="entry name" value="DNA_pol_Y-fam_lit_finger_sf"/>
</dbReference>
<keyword evidence="4" id="KW-0239">DNA-directed DNA polymerase</keyword>
<keyword evidence="4" id="KW-0235">DNA replication</keyword>
<dbReference type="PANTHER" id="PTHR11076:SF33">
    <property type="entry name" value="DNA POLYMERASE KAPPA"/>
    <property type="match status" value="1"/>
</dbReference>
<comment type="function">
    <text evidence="2 4">Poorly processive, error-prone DNA polymerase involved in untargeted mutagenesis. Copies undamaged DNA at stalled replication forks, which arise in vivo from mismatched or misaligned primer ends. These misaligned primers can be extended by PolIV. Exhibits no 3'-5' exonuclease (proofreading) activity. May be involved in translesional synthesis, in conjunction with the beta clamp from PolIII.</text>
</comment>
<comment type="caution">
    <text evidence="6">The sequence shown here is derived from an EMBL/GenBank/DDBJ whole genome shotgun (WGS) entry which is preliminary data.</text>
</comment>
<sequence length="432" mass="46306">MTGSPRGGRPPPGPGGYLDRSWDCPILHVDMDAFFASVALRDRPDLRDVPAAVGGGHRGVVLSANYAARAYGVRGGMSGARAQRLCPQLVSVPGDHAAFSTVSSALRDIFRRVTPLVEMASLDEAFLDVRGATRRLGSPRAIAELVRATVHDEQGITCSAGVAPTVSVAKIASRRAKPDGVLVVPPEEVVGFLHALDVEELYGVGTATATRLRRAGLRTVRQLAHAPLEELRAAVGPGAAHQLQVLAWGRDRSELHERRGPQEPDRSMGAQRTFARDLTEREDVLRELLALAAKVTRRLRAGGVAGRTVVLTVRYADFTTLTRSRALAEPTDVTQEVYAAATALLDALRREERGRPGRRGALRLVGVRVEGLLPSARVHRQRVLGEREHGWSDADRAMDRATSRFGAGVVRPAALLPGADGRAGRRSGDAPA</sequence>
<dbReference type="Gene3D" id="3.30.70.270">
    <property type="match status" value="1"/>
</dbReference>
<feature type="domain" description="UmuC" evidence="5">
    <location>
        <begin position="26"/>
        <end position="205"/>
    </location>
</feature>
<proteinExistence type="inferred from homology"/>
<comment type="subcellular location">
    <subcellularLocation>
        <location evidence="4">Cytoplasm</location>
    </subcellularLocation>
</comment>
<evidence type="ECO:0000256" key="2">
    <source>
        <dbReference type="ARBA" id="ARBA00025589"/>
    </source>
</evidence>
<dbReference type="HAMAP" id="MF_01113">
    <property type="entry name" value="DNApol_IV"/>
    <property type="match status" value="1"/>
</dbReference>
<dbReference type="InterPro" id="IPR022880">
    <property type="entry name" value="DNApol_IV"/>
</dbReference>
<dbReference type="Proteomes" id="UP001168620">
    <property type="component" value="Unassembled WGS sequence"/>
</dbReference>
<keyword evidence="4" id="KW-0963">Cytoplasm</keyword>
<dbReference type="InterPro" id="IPR050116">
    <property type="entry name" value="DNA_polymerase-Y"/>
</dbReference>
<evidence type="ECO:0000256" key="1">
    <source>
        <dbReference type="ARBA" id="ARBA00010945"/>
    </source>
</evidence>
<reference evidence="6" key="1">
    <citation type="submission" date="2023-06" db="EMBL/GenBank/DDBJ databases">
        <title>Draft genome sequence of Nocardioides sp. SOB77.</title>
        <authorList>
            <person name="Zhang G."/>
        </authorList>
    </citation>
    <scope>NUCLEOTIDE SEQUENCE</scope>
    <source>
        <strain evidence="6">SOB77</strain>
    </source>
</reference>
<comment type="similarity">
    <text evidence="1 4">Belongs to the DNA polymerase type-Y family.</text>
</comment>
<keyword evidence="4 6" id="KW-0548">Nucleotidyltransferase</keyword>
<dbReference type="Gene3D" id="3.40.1170.60">
    <property type="match status" value="1"/>
</dbReference>
<feature type="binding site" evidence="4">
    <location>
        <position position="123"/>
    </location>
    <ligand>
        <name>Mg(2+)</name>
        <dbReference type="ChEBI" id="CHEBI:18420"/>
    </ligand>
</feature>
<dbReference type="Pfam" id="PF00817">
    <property type="entry name" value="IMS"/>
    <property type="match status" value="1"/>
</dbReference>
<dbReference type="GO" id="GO:0003887">
    <property type="term" value="F:DNA-directed DNA polymerase activity"/>
    <property type="evidence" value="ECO:0007669"/>
    <property type="project" value="UniProtKB-EC"/>
</dbReference>
<evidence type="ECO:0000256" key="3">
    <source>
        <dbReference type="ARBA" id="ARBA00049244"/>
    </source>
</evidence>
<feature type="site" description="Substrate discrimination" evidence="4">
    <location>
        <position position="35"/>
    </location>
</feature>
<dbReference type="InterPro" id="IPR043502">
    <property type="entry name" value="DNA/RNA_pol_sf"/>
</dbReference>
<accession>A0ABT8FEN8</accession>
<feature type="binding site" evidence="4">
    <location>
        <position position="30"/>
    </location>
    <ligand>
        <name>Mg(2+)</name>
        <dbReference type="ChEBI" id="CHEBI:18420"/>
    </ligand>
</feature>
<dbReference type="SUPFAM" id="SSF56672">
    <property type="entry name" value="DNA/RNA polymerases"/>
    <property type="match status" value="1"/>
</dbReference>
<evidence type="ECO:0000256" key="4">
    <source>
        <dbReference type="HAMAP-Rule" id="MF_01113"/>
    </source>
</evidence>
<dbReference type="EMBL" id="JAUHJQ010000002">
    <property type="protein sequence ID" value="MDN4173020.1"/>
    <property type="molecule type" value="Genomic_DNA"/>
</dbReference>
<evidence type="ECO:0000259" key="5">
    <source>
        <dbReference type="PROSITE" id="PS50173"/>
    </source>
</evidence>
<dbReference type="Pfam" id="PF11799">
    <property type="entry name" value="IMS_C"/>
    <property type="match status" value="1"/>
</dbReference>
<comment type="cofactor">
    <cofactor evidence="4">
        <name>Mg(2+)</name>
        <dbReference type="ChEBI" id="CHEBI:18420"/>
    </cofactor>
    <text evidence="4">Binds 2 magnesium ions per subunit.</text>
</comment>
<dbReference type="CDD" id="cd03586">
    <property type="entry name" value="PolY_Pol_IV_kappa"/>
    <property type="match status" value="1"/>
</dbReference>
<protein>
    <recommendedName>
        <fullName evidence="4">DNA polymerase IV</fullName>
        <shortName evidence="4">Pol IV</shortName>
        <ecNumber evidence="4">2.7.7.7</ecNumber>
    </recommendedName>
</protein>
<evidence type="ECO:0000313" key="7">
    <source>
        <dbReference type="Proteomes" id="UP001168620"/>
    </source>
</evidence>
<keyword evidence="4" id="KW-0234">DNA repair</keyword>
<feature type="active site" evidence="4">
    <location>
        <position position="124"/>
    </location>
</feature>
<keyword evidence="4" id="KW-0460">Magnesium</keyword>
<organism evidence="6 7">
    <name type="scientific">Nocardioides oceani</name>
    <dbReference type="NCBI Taxonomy" id="3058369"/>
    <lineage>
        <taxon>Bacteria</taxon>
        <taxon>Bacillati</taxon>
        <taxon>Actinomycetota</taxon>
        <taxon>Actinomycetes</taxon>
        <taxon>Propionibacteriales</taxon>
        <taxon>Nocardioidaceae</taxon>
        <taxon>Nocardioides</taxon>
    </lineage>
</organism>
<dbReference type="EC" id="2.7.7.7" evidence="4"/>
<dbReference type="Gene3D" id="3.30.1490.100">
    <property type="entry name" value="DNA polymerase, Y-family, little finger domain"/>
    <property type="match status" value="1"/>
</dbReference>